<dbReference type="PANTHER" id="PTHR30055">
    <property type="entry name" value="HTH-TYPE TRANSCRIPTIONAL REGULATOR RUTR"/>
    <property type="match status" value="1"/>
</dbReference>
<gene>
    <name evidence="7" type="ORF">FHX37_2531</name>
</gene>
<dbReference type="SUPFAM" id="SSF46689">
    <property type="entry name" value="Homeodomain-like"/>
    <property type="match status" value="1"/>
</dbReference>
<evidence type="ECO:0000256" key="4">
    <source>
        <dbReference type="PROSITE-ProRule" id="PRU00335"/>
    </source>
</evidence>
<dbReference type="GO" id="GO:0003700">
    <property type="term" value="F:DNA-binding transcription factor activity"/>
    <property type="evidence" value="ECO:0007669"/>
    <property type="project" value="TreeGrafter"/>
</dbReference>
<sequence>MAMPESEPSGRGGSGEARRPRRMPPHRRREDLIRTALGLFARYSPEEITPEHIAEAADVSRALVYRYFPNMAELRTAALRSAVDELSPLLTPPTHLGTLDQLRTSLRAFIDFTDHYAPAYVALLRSGSKAATESATSVIDEVRSQVLRLLLERSGIETPSPLLVLTLRCWISTVESALLIWLEERTMPKDELEEWLLDQLVAMVGASGVGPEETHALRAAVGEDT</sequence>
<name>A0A543NL61_9ACTN</name>
<comment type="caution">
    <text evidence="7">The sequence shown here is derived from an EMBL/GenBank/DDBJ whole genome shotgun (WGS) entry which is preliminary data.</text>
</comment>
<evidence type="ECO:0000256" key="2">
    <source>
        <dbReference type="ARBA" id="ARBA00023125"/>
    </source>
</evidence>
<dbReference type="InterPro" id="IPR001647">
    <property type="entry name" value="HTH_TetR"/>
</dbReference>
<organism evidence="7 8">
    <name type="scientific">Haloactinospora alba</name>
    <dbReference type="NCBI Taxonomy" id="405555"/>
    <lineage>
        <taxon>Bacteria</taxon>
        <taxon>Bacillati</taxon>
        <taxon>Actinomycetota</taxon>
        <taxon>Actinomycetes</taxon>
        <taxon>Streptosporangiales</taxon>
        <taxon>Nocardiopsidaceae</taxon>
        <taxon>Haloactinospora</taxon>
    </lineage>
</organism>
<keyword evidence="3" id="KW-0804">Transcription</keyword>
<evidence type="ECO:0000256" key="5">
    <source>
        <dbReference type="SAM" id="MobiDB-lite"/>
    </source>
</evidence>
<dbReference type="Pfam" id="PF00440">
    <property type="entry name" value="TetR_N"/>
    <property type="match status" value="1"/>
</dbReference>
<feature type="region of interest" description="Disordered" evidence="5">
    <location>
        <begin position="1"/>
        <end position="28"/>
    </location>
</feature>
<dbReference type="GO" id="GO:0000976">
    <property type="term" value="F:transcription cis-regulatory region binding"/>
    <property type="evidence" value="ECO:0007669"/>
    <property type="project" value="TreeGrafter"/>
</dbReference>
<evidence type="ECO:0000313" key="8">
    <source>
        <dbReference type="Proteomes" id="UP000317422"/>
    </source>
</evidence>
<dbReference type="InterPro" id="IPR009057">
    <property type="entry name" value="Homeodomain-like_sf"/>
</dbReference>
<evidence type="ECO:0000256" key="1">
    <source>
        <dbReference type="ARBA" id="ARBA00023015"/>
    </source>
</evidence>
<dbReference type="Pfam" id="PF21943">
    <property type="entry name" value="TetR_C_46"/>
    <property type="match status" value="1"/>
</dbReference>
<keyword evidence="8" id="KW-1185">Reference proteome</keyword>
<keyword evidence="2 4" id="KW-0238">DNA-binding</keyword>
<evidence type="ECO:0000256" key="3">
    <source>
        <dbReference type="ARBA" id="ARBA00023163"/>
    </source>
</evidence>
<feature type="DNA-binding region" description="H-T-H motif" evidence="4">
    <location>
        <begin position="49"/>
        <end position="68"/>
    </location>
</feature>
<evidence type="ECO:0000259" key="6">
    <source>
        <dbReference type="PROSITE" id="PS50977"/>
    </source>
</evidence>
<dbReference type="EMBL" id="VFQC01000001">
    <property type="protein sequence ID" value="TQN32560.1"/>
    <property type="molecule type" value="Genomic_DNA"/>
</dbReference>
<protein>
    <submittedName>
        <fullName evidence="7">TetR family transcriptional regulator</fullName>
    </submittedName>
</protein>
<dbReference type="InterPro" id="IPR054129">
    <property type="entry name" value="DesT_TetR_C"/>
</dbReference>
<dbReference type="PROSITE" id="PS50977">
    <property type="entry name" value="HTH_TETR_2"/>
    <property type="match status" value="1"/>
</dbReference>
<dbReference type="Proteomes" id="UP000317422">
    <property type="component" value="Unassembled WGS sequence"/>
</dbReference>
<dbReference type="AlphaFoldDB" id="A0A543NL61"/>
<dbReference type="InterPro" id="IPR050109">
    <property type="entry name" value="HTH-type_TetR-like_transc_reg"/>
</dbReference>
<evidence type="ECO:0000313" key="7">
    <source>
        <dbReference type="EMBL" id="TQN32560.1"/>
    </source>
</evidence>
<dbReference type="Gene3D" id="1.10.357.10">
    <property type="entry name" value="Tetracycline Repressor, domain 2"/>
    <property type="match status" value="1"/>
</dbReference>
<proteinExistence type="predicted"/>
<feature type="domain" description="HTH tetR-type" evidence="6">
    <location>
        <begin position="26"/>
        <end position="86"/>
    </location>
</feature>
<dbReference type="PANTHER" id="PTHR30055:SF234">
    <property type="entry name" value="HTH-TYPE TRANSCRIPTIONAL REGULATOR BETI"/>
    <property type="match status" value="1"/>
</dbReference>
<accession>A0A543NL61</accession>
<keyword evidence="1" id="KW-0805">Transcription regulation</keyword>
<reference evidence="7 8" key="1">
    <citation type="submission" date="2019-06" db="EMBL/GenBank/DDBJ databases">
        <title>Sequencing the genomes of 1000 actinobacteria strains.</title>
        <authorList>
            <person name="Klenk H.-P."/>
        </authorList>
    </citation>
    <scope>NUCLEOTIDE SEQUENCE [LARGE SCALE GENOMIC DNA]</scope>
    <source>
        <strain evidence="7 8">DSM 45015</strain>
    </source>
</reference>